<evidence type="ECO:0000313" key="2">
    <source>
        <dbReference type="EMBL" id="WTU39033.1"/>
    </source>
</evidence>
<protein>
    <recommendedName>
        <fullName evidence="3">SPW_0924 family protein</fullName>
    </recommendedName>
</protein>
<gene>
    <name evidence="2" type="ORF">OHV25_05295</name>
</gene>
<dbReference type="EMBL" id="CP108253">
    <property type="protein sequence ID" value="WTU39033.1"/>
    <property type="molecule type" value="Genomic_DNA"/>
</dbReference>
<evidence type="ECO:0000256" key="1">
    <source>
        <dbReference type="SAM" id="MobiDB-lite"/>
    </source>
</evidence>
<reference evidence="2" key="1">
    <citation type="submission" date="2022-10" db="EMBL/GenBank/DDBJ databases">
        <title>The complete genomes of actinobacterial strains from the NBC collection.</title>
        <authorList>
            <person name="Joergensen T.S."/>
            <person name="Alvarez Arevalo M."/>
            <person name="Sterndorff E.B."/>
            <person name="Faurdal D."/>
            <person name="Vuksanovic O."/>
            <person name="Mourched A.-S."/>
            <person name="Charusanti P."/>
            <person name="Shaw S."/>
            <person name="Blin K."/>
            <person name="Weber T."/>
        </authorList>
    </citation>
    <scope>NUCLEOTIDE SEQUENCE</scope>
    <source>
        <strain evidence="2">NBC_00060</strain>
    </source>
</reference>
<feature type="region of interest" description="Disordered" evidence="1">
    <location>
        <begin position="32"/>
        <end position="53"/>
    </location>
</feature>
<organism evidence="2">
    <name type="scientific">Streptomyces sp. NBC_00060</name>
    <dbReference type="NCBI Taxonomy" id="2975636"/>
    <lineage>
        <taxon>Bacteria</taxon>
        <taxon>Bacillati</taxon>
        <taxon>Actinomycetota</taxon>
        <taxon>Actinomycetes</taxon>
        <taxon>Kitasatosporales</taxon>
        <taxon>Streptomycetaceae</taxon>
        <taxon>Streptomyces</taxon>
    </lineage>
</organism>
<accession>A0AAU2GSH4</accession>
<evidence type="ECO:0008006" key="3">
    <source>
        <dbReference type="Google" id="ProtNLM"/>
    </source>
</evidence>
<name>A0AAU2GSH4_9ACTN</name>
<dbReference type="AlphaFoldDB" id="A0AAU2GSH4"/>
<sequence>MPRLPIVVLTAVLAAALAIAVSFGIVALLGTTPDQPNDPLVTFPAATSASGSP</sequence>
<proteinExistence type="predicted"/>